<accession>A0AA37Q3N3</accession>
<dbReference type="RefSeq" id="WP_284350456.1">
    <property type="nucleotide sequence ID" value="NZ_BRXS01000004.1"/>
</dbReference>
<evidence type="ECO:0000313" key="6">
    <source>
        <dbReference type="Proteomes" id="UP001161325"/>
    </source>
</evidence>
<dbReference type="GO" id="GO:0016887">
    <property type="term" value="F:ATP hydrolysis activity"/>
    <property type="evidence" value="ECO:0007669"/>
    <property type="project" value="InterPro"/>
</dbReference>
<reference evidence="5" key="1">
    <citation type="submission" date="2022-08" db="EMBL/GenBank/DDBJ databases">
        <title>Draft genome sequencing of Roseisolibacter agri AW1220.</title>
        <authorList>
            <person name="Tobiishi Y."/>
            <person name="Tonouchi A."/>
        </authorList>
    </citation>
    <scope>NUCLEOTIDE SEQUENCE</scope>
    <source>
        <strain evidence="5">AW1220</strain>
    </source>
</reference>
<feature type="domain" description="ABC transporter" evidence="4">
    <location>
        <begin position="2"/>
        <end position="238"/>
    </location>
</feature>
<dbReference type="InterPro" id="IPR003593">
    <property type="entry name" value="AAA+_ATPase"/>
</dbReference>
<organism evidence="5 6">
    <name type="scientific">Roseisolibacter agri</name>
    <dbReference type="NCBI Taxonomy" id="2014610"/>
    <lineage>
        <taxon>Bacteria</taxon>
        <taxon>Pseudomonadati</taxon>
        <taxon>Gemmatimonadota</taxon>
        <taxon>Gemmatimonadia</taxon>
        <taxon>Gemmatimonadales</taxon>
        <taxon>Gemmatimonadaceae</taxon>
        <taxon>Roseisolibacter</taxon>
    </lineage>
</organism>
<sequence>MIQLKNVHKAFGPKKVLQGFTLDVPEGETMVIIGYSGTGKSVAIKHIVGLLEPDAGEVWVDGQRVDELPRRDLYALRARIGYVFQFAALFDSMNIGENVAMGLRKQGGLSEAEIRSRVAEALDLVDLPGVEARFPAELSGGMRKRVGIARAIALRPKYILYDEPTTGLDPVTSAVIDQLMVRMREKLGVTGVVITHDMRSAYTVGTRIAMLYEGRVRWQGTIEEIHETTDPIVRQFVEGRAEIEGGHTDEFPAVREPTPGAAA</sequence>
<proteinExistence type="predicted"/>
<dbReference type="PROSITE" id="PS00211">
    <property type="entry name" value="ABC_TRANSPORTER_1"/>
    <property type="match status" value="1"/>
</dbReference>
<dbReference type="InterPro" id="IPR027417">
    <property type="entry name" value="P-loop_NTPase"/>
</dbReference>
<dbReference type="EMBL" id="BRXS01000004">
    <property type="protein sequence ID" value="GLC25984.1"/>
    <property type="molecule type" value="Genomic_DNA"/>
</dbReference>
<keyword evidence="2" id="KW-0547">Nucleotide-binding</keyword>
<dbReference type="Pfam" id="PF00005">
    <property type="entry name" value="ABC_tran"/>
    <property type="match status" value="1"/>
</dbReference>
<dbReference type="SMART" id="SM00382">
    <property type="entry name" value="AAA"/>
    <property type="match status" value="1"/>
</dbReference>
<dbReference type="PANTHER" id="PTHR43023">
    <property type="entry name" value="PROTEIN TRIGALACTOSYLDIACYLGLYCEROL 3, CHLOROPLASTIC"/>
    <property type="match status" value="1"/>
</dbReference>
<dbReference type="Proteomes" id="UP001161325">
    <property type="component" value="Unassembled WGS sequence"/>
</dbReference>
<evidence type="ECO:0000256" key="2">
    <source>
        <dbReference type="ARBA" id="ARBA00022741"/>
    </source>
</evidence>
<dbReference type="GO" id="GO:0005524">
    <property type="term" value="F:ATP binding"/>
    <property type="evidence" value="ECO:0007669"/>
    <property type="project" value="UniProtKB-KW"/>
</dbReference>
<keyword evidence="6" id="KW-1185">Reference proteome</keyword>
<gene>
    <name evidence="5" type="ORF">rosag_24970</name>
</gene>
<protein>
    <submittedName>
        <fullName evidence="5">ABC transporter ATP-binding protein</fullName>
    </submittedName>
</protein>
<name>A0AA37Q3N3_9BACT</name>
<evidence type="ECO:0000256" key="3">
    <source>
        <dbReference type="ARBA" id="ARBA00022840"/>
    </source>
</evidence>
<evidence type="ECO:0000259" key="4">
    <source>
        <dbReference type="PROSITE" id="PS50893"/>
    </source>
</evidence>
<comment type="caution">
    <text evidence="5">The sequence shown here is derived from an EMBL/GenBank/DDBJ whole genome shotgun (WGS) entry which is preliminary data.</text>
</comment>
<dbReference type="PANTHER" id="PTHR43023:SF6">
    <property type="entry name" value="INTERMEMBRANE PHOSPHOLIPID TRANSPORT SYSTEM ATP-BINDING PROTEIN MLAF"/>
    <property type="match status" value="1"/>
</dbReference>
<dbReference type="SUPFAM" id="SSF52540">
    <property type="entry name" value="P-loop containing nucleoside triphosphate hydrolases"/>
    <property type="match status" value="1"/>
</dbReference>
<dbReference type="AlphaFoldDB" id="A0AA37Q3N3"/>
<keyword evidence="1" id="KW-0813">Transport</keyword>
<dbReference type="Gene3D" id="3.40.50.300">
    <property type="entry name" value="P-loop containing nucleotide triphosphate hydrolases"/>
    <property type="match status" value="1"/>
</dbReference>
<keyword evidence="3 5" id="KW-0067">ATP-binding</keyword>
<evidence type="ECO:0000256" key="1">
    <source>
        <dbReference type="ARBA" id="ARBA00022448"/>
    </source>
</evidence>
<dbReference type="InterPro" id="IPR003439">
    <property type="entry name" value="ABC_transporter-like_ATP-bd"/>
</dbReference>
<dbReference type="CDD" id="cd03261">
    <property type="entry name" value="ABC_Org_Solvent_Resistant"/>
    <property type="match status" value="1"/>
</dbReference>
<dbReference type="InterPro" id="IPR017871">
    <property type="entry name" value="ABC_transporter-like_CS"/>
</dbReference>
<evidence type="ECO:0000313" key="5">
    <source>
        <dbReference type="EMBL" id="GLC25984.1"/>
    </source>
</evidence>
<dbReference type="PROSITE" id="PS50893">
    <property type="entry name" value="ABC_TRANSPORTER_2"/>
    <property type="match status" value="1"/>
</dbReference>